<organism evidence="2 3">
    <name type="scientific">Sorghum bicolor</name>
    <name type="common">Sorghum</name>
    <name type="synonym">Sorghum vulgare</name>
    <dbReference type="NCBI Taxonomy" id="4558"/>
    <lineage>
        <taxon>Eukaryota</taxon>
        <taxon>Viridiplantae</taxon>
        <taxon>Streptophyta</taxon>
        <taxon>Embryophyta</taxon>
        <taxon>Tracheophyta</taxon>
        <taxon>Spermatophyta</taxon>
        <taxon>Magnoliopsida</taxon>
        <taxon>Liliopsida</taxon>
        <taxon>Poales</taxon>
        <taxon>Poaceae</taxon>
        <taxon>PACMAD clade</taxon>
        <taxon>Panicoideae</taxon>
        <taxon>Andropogonodae</taxon>
        <taxon>Andropogoneae</taxon>
        <taxon>Sorghinae</taxon>
        <taxon>Sorghum</taxon>
    </lineage>
</organism>
<comment type="caution">
    <text evidence="2">The sequence shown here is derived from an EMBL/GenBank/DDBJ whole genome shotgun (WGS) entry which is preliminary data.</text>
</comment>
<accession>A0A921R483</accession>
<sequence>MEAAWPLRHGAHKIRRRIIGVPAPTLVMVGRGGVRERGISAFFIVSLDPTTHYGLARLFSSRRCLPLNPSKAAIQCASSESLFTSGAGSLDATWRQGPPRGSWRQLSDPRRAPPDSCREMTNNCAEVFRWA</sequence>
<dbReference type="EMBL" id="CM027683">
    <property type="protein sequence ID" value="KAG0532342.1"/>
    <property type="molecule type" value="Genomic_DNA"/>
</dbReference>
<protein>
    <submittedName>
        <fullName evidence="2">Uncharacterized protein</fullName>
    </submittedName>
</protein>
<feature type="region of interest" description="Disordered" evidence="1">
    <location>
        <begin position="88"/>
        <end position="118"/>
    </location>
</feature>
<reference evidence="2" key="1">
    <citation type="journal article" date="2019" name="BMC Genomics">
        <title>A new reference genome for Sorghum bicolor reveals high levels of sequence similarity between sweet and grain genotypes: implications for the genetics of sugar metabolism.</title>
        <authorList>
            <person name="Cooper E.A."/>
            <person name="Brenton Z.W."/>
            <person name="Flinn B.S."/>
            <person name="Jenkins J."/>
            <person name="Shu S."/>
            <person name="Flowers D."/>
            <person name="Luo F."/>
            <person name="Wang Y."/>
            <person name="Xia P."/>
            <person name="Barry K."/>
            <person name="Daum C."/>
            <person name="Lipzen A."/>
            <person name="Yoshinaga Y."/>
            <person name="Schmutz J."/>
            <person name="Saski C."/>
            <person name="Vermerris W."/>
            <person name="Kresovich S."/>
        </authorList>
    </citation>
    <scope>NUCLEOTIDE SEQUENCE</scope>
</reference>
<evidence type="ECO:0000256" key="1">
    <source>
        <dbReference type="SAM" id="MobiDB-lite"/>
    </source>
</evidence>
<evidence type="ECO:0000313" key="3">
    <source>
        <dbReference type="Proteomes" id="UP000807115"/>
    </source>
</evidence>
<reference evidence="2" key="2">
    <citation type="submission" date="2020-10" db="EMBL/GenBank/DDBJ databases">
        <authorList>
            <person name="Cooper E.A."/>
            <person name="Brenton Z.W."/>
            <person name="Flinn B.S."/>
            <person name="Jenkins J."/>
            <person name="Shu S."/>
            <person name="Flowers D."/>
            <person name="Luo F."/>
            <person name="Wang Y."/>
            <person name="Xia P."/>
            <person name="Barry K."/>
            <person name="Daum C."/>
            <person name="Lipzen A."/>
            <person name="Yoshinaga Y."/>
            <person name="Schmutz J."/>
            <person name="Saski C."/>
            <person name="Vermerris W."/>
            <person name="Kresovich S."/>
        </authorList>
    </citation>
    <scope>NUCLEOTIDE SEQUENCE</scope>
</reference>
<dbReference type="AlphaFoldDB" id="A0A921R483"/>
<proteinExistence type="predicted"/>
<gene>
    <name evidence="2" type="ORF">BDA96_04G100000</name>
</gene>
<name>A0A921R483_SORBI</name>
<dbReference type="Proteomes" id="UP000807115">
    <property type="component" value="Chromosome 4"/>
</dbReference>
<evidence type="ECO:0000313" key="2">
    <source>
        <dbReference type="EMBL" id="KAG0532342.1"/>
    </source>
</evidence>
<feature type="compositionally biased region" description="Basic and acidic residues" evidence="1">
    <location>
        <begin position="107"/>
        <end position="118"/>
    </location>
</feature>